<dbReference type="PaxDb" id="121845-A0A3Q0JI98"/>
<accession>A0A3Q0JI98</accession>
<dbReference type="KEGG" id="dci:113472554"/>
<proteinExistence type="predicted"/>
<gene>
    <name evidence="3" type="primary">LOC113472554</name>
</gene>
<name>A0A3Q0JI98_DIACI</name>
<feature type="non-terminal residue" evidence="3">
    <location>
        <position position="1"/>
    </location>
</feature>
<keyword evidence="2" id="KW-1185">Reference proteome</keyword>
<evidence type="ECO:0000256" key="1">
    <source>
        <dbReference type="SAM" id="MobiDB-lite"/>
    </source>
</evidence>
<organism evidence="2 3">
    <name type="scientific">Diaphorina citri</name>
    <name type="common">Asian citrus psyllid</name>
    <dbReference type="NCBI Taxonomy" id="121845"/>
    <lineage>
        <taxon>Eukaryota</taxon>
        <taxon>Metazoa</taxon>
        <taxon>Ecdysozoa</taxon>
        <taxon>Arthropoda</taxon>
        <taxon>Hexapoda</taxon>
        <taxon>Insecta</taxon>
        <taxon>Pterygota</taxon>
        <taxon>Neoptera</taxon>
        <taxon>Paraneoptera</taxon>
        <taxon>Hemiptera</taxon>
        <taxon>Sternorrhyncha</taxon>
        <taxon>Psylloidea</taxon>
        <taxon>Psyllidae</taxon>
        <taxon>Diaphorininae</taxon>
        <taxon>Diaphorina</taxon>
    </lineage>
</organism>
<protein>
    <submittedName>
        <fullName evidence="3">Uncharacterized protein LOC113472554</fullName>
    </submittedName>
</protein>
<feature type="region of interest" description="Disordered" evidence="1">
    <location>
        <begin position="115"/>
        <end position="149"/>
    </location>
</feature>
<dbReference type="AlphaFoldDB" id="A0A3Q0JI98"/>
<evidence type="ECO:0000313" key="3">
    <source>
        <dbReference type="RefSeq" id="XP_026688141.1"/>
    </source>
</evidence>
<dbReference type="GeneID" id="113472554"/>
<reference evidence="3" key="1">
    <citation type="submission" date="2025-08" db="UniProtKB">
        <authorList>
            <consortium name="RefSeq"/>
        </authorList>
    </citation>
    <scope>IDENTIFICATION</scope>
</reference>
<sequence length="219" mass="23548">VRRLSDQAGTTGTGAKEAAFLATLTQAPVPASGGRRHSVITISPAPPLFYGRNRRESIAAFPQSSRKLKHPQSWRAVQCLMADGGSLFVRVQGVTCLKDVPGPSRRYSDISGIQAISKQQQSQSQPPQRRRASEAPSNTRRVSTPPLPSSEIVISNTELKSILSNLTSSAQEISNKMDNIAAAGSKLTTALDQKRNLLKGSRSNSFDISMLPDGKLVPE</sequence>
<evidence type="ECO:0000313" key="2">
    <source>
        <dbReference type="Proteomes" id="UP000079169"/>
    </source>
</evidence>
<dbReference type="Proteomes" id="UP000079169">
    <property type="component" value="Unplaced"/>
</dbReference>
<dbReference type="RefSeq" id="XP_026688141.1">
    <property type="nucleotide sequence ID" value="XM_026832340.1"/>
</dbReference>